<protein>
    <submittedName>
        <fullName evidence="1">Uncharacterized protein</fullName>
    </submittedName>
</protein>
<dbReference type="EMBL" id="JASNRB020000002">
    <property type="protein sequence ID" value="MFJ1466607.1"/>
    <property type="molecule type" value="Genomic_DNA"/>
</dbReference>
<keyword evidence="2" id="KW-1185">Reference proteome</keyword>
<reference evidence="1" key="1">
    <citation type="submission" date="2024-11" db="EMBL/GenBank/DDBJ databases">
        <title>Description of Massilia orientalis sp. nov., isolated from rhizosphere soil of Ageratina adenophora.</title>
        <authorList>
            <person name="Wang Y."/>
        </authorList>
    </citation>
    <scope>NUCLEOTIDE SEQUENCE</scope>
    <source>
        <strain evidence="1">YIM B02787</strain>
    </source>
</reference>
<proteinExistence type="predicted"/>
<accession>A0ACC7M3N4</accession>
<comment type="caution">
    <text evidence="1">The sequence shown here is derived from an EMBL/GenBank/DDBJ whole genome shotgun (WGS) entry which is preliminary data.</text>
</comment>
<gene>
    <name evidence="1" type="ORF">QPK29_002690</name>
</gene>
<organism evidence="1 2">
    <name type="scientific">Massilia orientalis</name>
    <dbReference type="NCBI Taxonomy" id="3050128"/>
    <lineage>
        <taxon>Bacteria</taxon>
        <taxon>Pseudomonadati</taxon>
        <taxon>Pseudomonadota</taxon>
        <taxon>Betaproteobacteria</taxon>
        <taxon>Burkholderiales</taxon>
        <taxon>Oxalobacteraceae</taxon>
        <taxon>Telluria group</taxon>
        <taxon>Massilia</taxon>
    </lineage>
</organism>
<name>A0ACC7M3N4_9BURK</name>
<evidence type="ECO:0000313" key="2">
    <source>
        <dbReference type="Proteomes" id="UP001168096"/>
    </source>
</evidence>
<evidence type="ECO:0000313" key="1">
    <source>
        <dbReference type="EMBL" id="MFJ1466607.1"/>
    </source>
</evidence>
<sequence length="69" mass="6289">MGEGERMPGGTGDAGAAPGGGGVTAMGPALAGGPAQVPCDTVCAAAPPIVAARTSAASTPARIISTARG</sequence>
<dbReference type="Proteomes" id="UP001168096">
    <property type="component" value="Unassembled WGS sequence"/>
</dbReference>